<dbReference type="OrthoDB" id="9794018at2"/>
<comment type="pathway">
    <text evidence="8 14">Sulfur metabolism; hydrogen sulfide biosynthesis; sulfite from sulfate.</text>
</comment>
<feature type="binding site" evidence="14">
    <location>
        <position position="218"/>
    </location>
    <ligand>
        <name>[4Fe-4S] cluster</name>
        <dbReference type="ChEBI" id="CHEBI:49883"/>
    </ligand>
</feature>
<comment type="subcellular location">
    <subcellularLocation>
        <location evidence="14">Cytoplasm</location>
    </subcellularLocation>
</comment>
<sequence length="283" mass="30305">MSGAASFLGGRGAPPKATELNARASSDFAAKLAETQALLRQAAALGEVTQASSLGAEDVVITHLVNALALDIPVFVLETGALHTETLALLERTQAHSRAPVQVYRPQHEAVIHFIREHGQDAMYRSIELRKACCQIRKMEPLARALAGKKGWITGLRREQSNARAEVPLVDTSEVAAKGLTKFNPLANWTWGDVWHYIATQGVDYNPLHDQFYPSIGCAPCTRAVTLGEDFRSGRWWWESEDAKECGLHAKAHSGAAAPAAPAAASEASAQAHAAAGGVKVTQ</sequence>
<dbReference type="AlphaFoldDB" id="C5TAI7"/>
<comment type="caution">
    <text evidence="16">The sequence shown here is derived from an EMBL/GenBank/DDBJ whole genome shotgun (WGS) entry which is preliminary data.</text>
</comment>
<evidence type="ECO:0000256" key="9">
    <source>
        <dbReference type="ARBA" id="ARBA00024386"/>
    </source>
</evidence>
<keyword evidence="2 14" id="KW-0963">Cytoplasm</keyword>
<protein>
    <recommendedName>
        <fullName evidence="10 14">Adenosine 5'-phosphosulfate reductase</fullName>
        <shortName evidence="14">APS reductase</shortName>
        <ecNumber evidence="9 14">1.8.4.10</ecNumber>
    </recommendedName>
    <alternativeName>
        <fullName evidence="12 14">5'-adenylylsulfate reductase</fullName>
    </alternativeName>
    <alternativeName>
        <fullName evidence="11 14">Thioredoxin-dependent 5'-adenylylsulfate reductase</fullName>
    </alternativeName>
</protein>
<keyword evidence="17" id="KW-1185">Reference proteome</keyword>
<dbReference type="GO" id="GO:0070814">
    <property type="term" value="P:hydrogen sulfide biosynthetic process"/>
    <property type="evidence" value="ECO:0007669"/>
    <property type="project" value="UniProtKB-UniRule"/>
</dbReference>
<dbReference type="GO" id="GO:0005737">
    <property type="term" value="C:cytoplasm"/>
    <property type="evidence" value="ECO:0007669"/>
    <property type="project" value="UniProtKB-SubCell"/>
</dbReference>
<dbReference type="InterPro" id="IPR002500">
    <property type="entry name" value="PAPS_reduct_dom"/>
</dbReference>
<feature type="binding site" evidence="14">
    <location>
        <position position="221"/>
    </location>
    <ligand>
        <name>[4Fe-4S] cluster</name>
        <dbReference type="ChEBI" id="CHEBI:49883"/>
    </ligand>
</feature>
<evidence type="ECO:0000256" key="3">
    <source>
        <dbReference type="ARBA" id="ARBA00022723"/>
    </source>
</evidence>
<evidence type="ECO:0000256" key="14">
    <source>
        <dbReference type="HAMAP-Rule" id="MF_00063"/>
    </source>
</evidence>
<evidence type="ECO:0000256" key="8">
    <source>
        <dbReference type="ARBA" id="ARBA00024327"/>
    </source>
</evidence>
<evidence type="ECO:0000256" key="4">
    <source>
        <dbReference type="ARBA" id="ARBA00023002"/>
    </source>
</evidence>
<feature type="domain" description="Phosphoadenosine phosphosulphate reductase" evidence="15">
    <location>
        <begin position="49"/>
        <end position="224"/>
    </location>
</feature>
<dbReference type="SUPFAM" id="SSF52402">
    <property type="entry name" value="Adenine nucleotide alpha hydrolases-like"/>
    <property type="match status" value="1"/>
</dbReference>
<dbReference type="NCBIfam" id="NF002537">
    <property type="entry name" value="PRK02090.1"/>
    <property type="match status" value="1"/>
</dbReference>
<dbReference type="GO" id="GO:0004604">
    <property type="term" value="F:phosphoadenylyl-sulfate reductase (thioredoxin) activity"/>
    <property type="evidence" value="ECO:0007669"/>
    <property type="project" value="UniProtKB-UniRule"/>
</dbReference>
<dbReference type="GO" id="GO:0051539">
    <property type="term" value="F:4 iron, 4 sulfur cluster binding"/>
    <property type="evidence" value="ECO:0007669"/>
    <property type="project" value="UniProtKB-UniRule"/>
</dbReference>
<dbReference type="PIRSF" id="PIRSF000857">
    <property type="entry name" value="PAPS_reductase"/>
    <property type="match status" value="1"/>
</dbReference>
<gene>
    <name evidence="14" type="primary">cysH</name>
    <name evidence="16" type="ORF">AcdelDRAFT_3917</name>
</gene>
<evidence type="ECO:0000256" key="11">
    <source>
        <dbReference type="ARBA" id="ARBA00030894"/>
    </source>
</evidence>
<evidence type="ECO:0000313" key="16">
    <source>
        <dbReference type="EMBL" id="EER58509.1"/>
    </source>
</evidence>
<evidence type="ECO:0000256" key="12">
    <source>
        <dbReference type="ARBA" id="ARBA00032041"/>
    </source>
</evidence>
<dbReference type="Proteomes" id="UP000003856">
    <property type="component" value="Unassembled WGS sequence"/>
</dbReference>
<evidence type="ECO:0000256" key="10">
    <source>
        <dbReference type="ARBA" id="ARBA00029514"/>
    </source>
</evidence>
<dbReference type="Gene3D" id="3.40.50.620">
    <property type="entry name" value="HUPs"/>
    <property type="match status" value="1"/>
</dbReference>
<evidence type="ECO:0000313" key="17">
    <source>
        <dbReference type="Proteomes" id="UP000003856"/>
    </source>
</evidence>
<dbReference type="RefSeq" id="WP_005799645.1">
    <property type="nucleotide sequence ID" value="NZ_ACQT01000252.1"/>
</dbReference>
<evidence type="ECO:0000256" key="7">
    <source>
        <dbReference type="ARBA" id="ARBA00024298"/>
    </source>
</evidence>
<dbReference type="PATRIC" id="fig|573060.9.peg.1046"/>
<keyword evidence="3 14" id="KW-0479">Metal-binding</keyword>
<proteinExistence type="inferred from homology"/>
<evidence type="ECO:0000256" key="5">
    <source>
        <dbReference type="ARBA" id="ARBA00023004"/>
    </source>
</evidence>
<comment type="catalytic activity">
    <reaction evidence="13 14">
        <text>[thioredoxin]-disulfide + sulfite + AMP + 2 H(+) = adenosine 5'-phosphosulfate + [thioredoxin]-dithiol</text>
        <dbReference type="Rhea" id="RHEA:21976"/>
        <dbReference type="Rhea" id="RHEA-COMP:10698"/>
        <dbReference type="Rhea" id="RHEA-COMP:10700"/>
        <dbReference type="ChEBI" id="CHEBI:15378"/>
        <dbReference type="ChEBI" id="CHEBI:17359"/>
        <dbReference type="ChEBI" id="CHEBI:29950"/>
        <dbReference type="ChEBI" id="CHEBI:50058"/>
        <dbReference type="ChEBI" id="CHEBI:58243"/>
        <dbReference type="ChEBI" id="CHEBI:456215"/>
        <dbReference type="EC" id="1.8.4.10"/>
    </reaction>
</comment>
<feature type="binding site" evidence="14">
    <location>
        <position position="134"/>
    </location>
    <ligand>
        <name>[4Fe-4S] cluster</name>
        <dbReference type="ChEBI" id="CHEBI:49883"/>
    </ligand>
</feature>
<accession>C5TAI7</accession>
<dbReference type="InterPro" id="IPR014729">
    <property type="entry name" value="Rossmann-like_a/b/a_fold"/>
</dbReference>
<dbReference type="Pfam" id="PF01507">
    <property type="entry name" value="PAPS_reduct"/>
    <property type="match status" value="1"/>
</dbReference>
<organism evidence="16 17">
    <name type="scientific">Acidovorax delafieldii 2AN</name>
    <dbReference type="NCBI Taxonomy" id="573060"/>
    <lineage>
        <taxon>Bacteria</taxon>
        <taxon>Pseudomonadati</taxon>
        <taxon>Pseudomonadota</taxon>
        <taxon>Betaproteobacteria</taxon>
        <taxon>Burkholderiales</taxon>
        <taxon>Comamonadaceae</taxon>
        <taxon>Acidovorax</taxon>
    </lineage>
</organism>
<evidence type="ECO:0000256" key="13">
    <source>
        <dbReference type="ARBA" id="ARBA00048441"/>
    </source>
</evidence>
<dbReference type="PANTHER" id="PTHR46482">
    <property type="entry name" value="5'-ADENYLYLSULFATE REDUCTASE 3, CHLOROPLASTIC"/>
    <property type="match status" value="1"/>
</dbReference>
<dbReference type="GO" id="GO:0046872">
    <property type="term" value="F:metal ion binding"/>
    <property type="evidence" value="ECO:0007669"/>
    <property type="project" value="UniProtKB-KW"/>
</dbReference>
<feature type="binding site" evidence="14">
    <location>
        <position position="133"/>
    </location>
    <ligand>
        <name>[4Fe-4S] cluster</name>
        <dbReference type="ChEBI" id="CHEBI:49883"/>
    </ligand>
</feature>
<dbReference type="GO" id="GO:0019379">
    <property type="term" value="P:sulfate assimilation, phosphoadenylyl sulfate reduction by phosphoadenylyl-sulfate reductase (thioredoxin)"/>
    <property type="evidence" value="ECO:0007669"/>
    <property type="project" value="UniProtKB-UniRule"/>
</dbReference>
<evidence type="ECO:0000259" key="15">
    <source>
        <dbReference type="Pfam" id="PF01507"/>
    </source>
</evidence>
<feature type="active site" description="Nucleophile; cysteine thiosulfonate intermediate" evidence="14">
    <location>
        <position position="246"/>
    </location>
</feature>
<dbReference type="InterPro" id="IPR004511">
    <property type="entry name" value="PAPS/APS_Rdtase"/>
</dbReference>
<dbReference type="HAMAP" id="MF_00063">
    <property type="entry name" value="CysH"/>
    <property type="match status" value="1"/>
</dbReference>
<dbReference type="NCBIfam" id="TIGR02055">
    <property type="entry name" value="APS_reductase"/>
    <property type="match status" value="1"/>
</dbReference>
<comment type="similarity">
    <text evidence="1 14">Belongs to the PAPS reductase family. CysH subfamily.</text>
</comment>
<reference evidence="16 17" key="1">
    <citation type="submission" date="2009-05" db="EMBL/GenBank/DDBJ databases">
        <title>The draft genome of Acidovorax delafieldii 2AN.</title>
        <authorList>
            <consortium name="US DOE Joint Genome Institute (JGI-PGF)"/>
            <person name="Lucas S."/>
            <person name="Copeland A."/>
            <person name="Lapidus A."/>
            <person name="Glavina del Rio T."/>
            <person name="Tice H."/>
            <person name="Bruce D."/>
            <person name="Goodwin L."/>
            <person name="Pitluck S."/>
            <person name="Larimer F."/>
            <person name="Land M.L."/>
            <person name="Hauser L."/>
            <person name="Shelobolina E.S."/>
            <person name="Picardal F."/>
            <person name="Roden E."/>
            <person name="Emerson D."/>
        </authorList>
    </citation>
    <scope>NUCLEOTIDE SEQUENCE [LARGE SCALE GENOMIC DNA]</scope>
    <source>
        <strain evidence="16 17">2AN</strain>
    </source>
</reference>
<name>C5TAI7_ACIDE</name>
<comment type="function">
    <text evidence="7 14">Catalyzes the formation of sulfite from adenosine 5'-phosphosulfate (APS) using thioredoxin as an electron donor.</text>
</comment>
<dbReference type="EMBL" id="ACQT01000252">
    <property type="protein sequence ID" value="EER58509.1"/>
    <property type="molecule type" value="Genomic_DNA"/>
</dbReference>
<dbReference type="PANTHER" id="PTHR46482:SF9">
    <property type="entry name" value="5'-ADENYLYLSULFATE REDUCTASE 1, CHLOROPLASTIC"/>
    <property type="match status" value="1"/>
</dbReference>
<keyword evidence="5 14" id="KW-0408">Iron</keyword>
<keyword evidence="6 14" id="KW-0411">Iron-sulfur</keyword>
<dbReference type="CDD" id="cd23945">
    <property type="entry name" value="PAPS_reductase"/>
    <property type="match status" value="1"/>
</dbReference>
<dbReference type="InterPro" id="IPR011798">
    <property type="entry name" value="APS_reductase"/>
</dbReference>
<evidence type="ECO:0000256" key="2">
    <source>
        <dbReference type="ARBA" id="ARBA00022490"/>
    </source>
</evidence>
<keyword evidence="4 14" id="KW-0560">Oxidoreductase</keyword>
<dbReference type="GO" id="GO:0019344">
    <property type="term" value="P:cysteine biosynthetic process"/>
    <property type="evidence" value="ECO:0007669"/>
    <property type="project" value="InterPro"/>
</dbReference>
<dbReference type="NCBIfam" id="TIGR00434">
    <property type="entry name" value="cysH"/>
    <property type="match status" value="1"/>
</dbReference>
<evidence type="ECO:0000256" key="6">
    <source>
        <dbReference type="ARBA" id="ARBA00023014"/>
    </source>
</evidence>
<evidence type="ECO:0000256" key="1">
    <source>
        <dbReference type="ARBA" id="ARBA00009732"/>
    </source>
</evidence>
<dbReference type="EC" id="1.8.4.10" evidence="9 14"/>
<comment type="cofactor">
    <cofactor evidence="14">
        <name>[4Fe-4S] cluster</name>
        <dbReference type="ChEBI" id="CHEBI:49883"/>
    </cofactor>
    <text evidence="14">Binds 1 [4Fe-4S] cluster per subunit.</text>
</comment>
<dbReference type="GO" id="GO:0043866">
    <property type="term" value="F:adenylyl-sulfate reductase (thioredoxin) activity"/>
    <property type="evidence" value="ECO:0007669"/>
    <property type="project" value="UniProtKB-EC"/>
</dbReference>